<dbReference type="EMBL" id="CAJVPW010051576">
    <property type="protein sequence ID" value="CAG8766769.1"/>
    <property type="molecule type" value="Genomic_DNA"/>
</dbReference>
<protein>
    <submittedName>
        <fullName evidence="1">5645_t:CDS:1</fullName>
    </submittedName>
</protein>
<comment type="caution">
    <text evidence="1">The sequence shown here is derived from an EMBL/GenBank/DDBJ whole genome shotgun (WGS) entry which is preliminary data.</text>
</comment>
<sequence>DYIKKPEQIIVATLESKLLNLQETHSKTVTEYSEIKSKYEECLSEIHELQQQLTEEKLRSDIFDSDSKSSAPSTPTSPTTPITSKSRFHNLKRNINSDRMSLPPILNSNEPNDKCTASPKRANHRRAKSLTEEFKDKEKRDQTHAEIVQKLQRELKQLELLHRDKSQGLDAVKQEFARLQCTHREALEIVEELKEEIKRRDVIVQSDDISVIASEYTDGVCSAATSELDEHEIREVEHNDKNLEIQLNEAKESISMIADPTQKTIDMLEANLLALQQELSSKSDLIENLTSETELVAELRSRLETLKLDINSKHELIEAMKKDLSDK</sequence>
<reference evidence="1" key="1">
    <citation type="submission" date="2021-06" db="EMBL/GenBank/DDBJ databases">
        <authorList>
            <person name="Kallberg Y."/>
            <person name="Tangrot J."/>
            <person name="Rosling A."/>
        </authorList>
    </citation>
    <scope>NUCLEOTIDE SEQUENCE</scope>
    <source>
        <strain evidence="1">28 12/20/2015</strain>
    </source>
</reference>
<keyword evidence="2" id="KW-1185">Reference proteome</keyword>
<evidence type="ECO:0000313" key="1">
    <source>
        <dbReference type="EMBL" id="CAG8766769.1"/>
    </source>
</evidence>
<gene>
    <name evidence="1" type="ORF">SPELUC_LOCUS15513</name>
</gene>
<name>A0ACA9QW81_9GLOM</name>
<feature type="non-terminal residue" evidence="1">
    <location>
        <position position="327"/>
    </location>
</feature>
<accession>A0ACA9QW81</accession>
<evidence type="ECO:0000313" key="2">
    <source>
        <dbReference type="Proteomes" id="UP000789366"/>
    </source>
</evidence>
<feature type="non-terminal residue" evidence="1">
    <location>
        <position position="1"/>
    </location>
</feature>
<proteinExistence type="predicted"/>
<organism evidence="1 2">
    <name type="scientific">Cetraspora pellucida</name>
    <dbReference type="NCBI Taxonomy" id="1433469"/>
    <lineage>
        <taxon>Eukaryota</taxon>
        <taxon>Fungi</taxon>
        <taxon>Fungi incertae sedis</taxon>
        <taxon>Mucoromycota</taxon>
        <taxon>Glomeromycotina</taxon>
        <taxon>Glomeromycetes</taxon>
        <taxon>Diversisporales</taxon>
        <taxon>Gigasporaceae</taxon>
        <taxon>Cetraspora</taxon>
    </lineage>
</organism>
<dbReference type="Proteomes" id="UP000789366">
    <property type="component" value="Unassembled WGS sequence"/>
</dbReference>